<gene>
    <name evidence="1" type="ORF">SAMN02927897_04461</name>
</gene>
<name>A0A1G4ZBI7_9ENTR</name>
<reference evidence="1 2" key="1">
    <citation type="submission" date="2016-10" db="EMBL/GenBank/DDBJ databases">
        <authorList>
            <person name="Varghese N."/>
            <person name="Submissions S."/>
        </authorList>
    </citation>
    <scope>NUCLEOTIDE SEQUENCE [LARGE SCALE GENOMIC DNA]</scope>
    <source>
        <strain evidence="1 2">CGMCC 1.12102</strain>
    </source>
</reference>
<dbReference type="EMBL" id="FMUI01000021">
    <property type="protein sequence ID" value="SCX63016.1"/>
    <property type="molecule type" value="Genomic_DNA"/>
</dbReference>
<organism evidence="1 2">
    <name type="scientific">Kosakonia sacchari</name>
    <dbReference type="NCBI Taxonomy" id="1158459"/>
    <lineage>
        <taxon>Bacteria</taxon>
        <taxon>Pseudomonadati</taxon>
        <taxon>Pseudomonadota</taxon>
        <taxon>Gammaproteobacteria</taxon>
        <taxon>Enterobacterales</taxon>
        <taxon>Enterobacteriaceae</taxon>
        <taxon>Kosakonia</taxon>
    </lineage>
</organism>
<dbReference type="InterPro" id="IPR006498">
    <property type="entry name" value="Tail_tube"/>
</dbReference>
<evidence type="ECO:0000313" key="1">
    <source>
        <dbReference type="EMBL" id="SCX63016.1"/>
    </source>
</evidence>
<dbReference type="GeneID" id="23843659"/>
<dbReference type="NCBIfam" id="TIGR01611">
    <property type="entry name" value="tail_tube"/>
    <property type="match status" value="1"/>
</dbReference>
<comment type="caution">
    <text evidence="1">The sequence shown here is derived from an EMBL/GenBank/DDBJ whole genome shotgun (WGS) entry which is preliminary data.</text>
</comment>
<sequence>MAMPRKLKYMNVFLNGYSYQGVAKSITLPKLTRKLENYRGAGMNGVAPIDMGLDDEAMSMEWSLGGFPDEAIWELYGATSTDAVPIRFAGSYQRDDTGETVAVEVVMRGRQKEIDTGENKPGEDTESKISVICTYFKLTIDGKELVEIDTVNMVEKVNGVDRLEQHRRNIGL</sequence>
<proteinExistence type="predicted"/>
<evidence type="ECO:0000313" key="2">
    <source>
        <dbReference type="Proteomes" id="UP000183569"/>
    </source>
</evidence>
<accession>A0A1G4ZBI7</accession>
<dbReference type="Pfam" id="PF04985">
    <property type="entry name" value="Phage_tube"/>
    <property type="match status" value="1"/>
</dbReference>
<protein>
    <recommendedName>
        <fullName evidence="3">Phage major tail tube protein</fullName>
    </recommendedName>
</protein>
<evidence type="ECO:0008006" key="3">
    <source>
        <dbReference type="Google" id="ProtNLM"/>
    </source>
</evidence>
<dbReference type="Proteomes" id="UP000183569">
    <property type="component" value="Unassembled WGS sequence"/>
</dbReference>
<dbReference type="AlphaFoldDB" id="A0A1G4ZBI7"/>
<dbReference type="RefSeq" id="WP_017459932.1">
    <property type="nucleotide sequence ID" value="NZ_FMUI01000021.1"/>
</dbReference>